<dbReference type="InterPro" id="IPR014756">
    <property type="entry name" value="Ig_E-set"/>
</dbReference>
<dbReference type="SUPFAM" id="SSF81296">
    <property type="entry name" value="E set domains"/>
    <property type="match status" value="1"/>
</dbReference>
<dbReference type="SMART" id="SM00710">
    <property type="entry name" value="PbH1"/>
    <property type="match status" value="9"/>
</dbReference>
<dbReference type="InterPro" id="IPR012334">
    <property type="entry name" value="Pectin_lyas_fold"/>
</dbReference>
<comment type="subcellular location">
    <subcellularLocation>
        <location evidence="1">Cell envelope</location>
    </subcellularLocation>
    <subcellularLocation>
        <location evidence="2">Cell outer membrane</location>
    </subcellularLocation>
    <subcellularLocation>
        <location evidence="3">Secreted</location>
    </subcellularLocation>
</comment>
<dbReference type="NCBIfam" id="NF041518">
    <property type="entry name" value="choice_anch_Q"/>
    <property type="match status" value="1"/>
</dbReference>
<gene>
    <name evidence="8" type="ORF">MNBD_CHLOROFLEXI01-4817</name>
</gene>
<evidence type="ECO:0000256" key="3">
    <source>
        <dbReference type="ARBA" id="ARBA00004613"/>
    </source>
</evidence>
<reference evidence="8" key="1">
    <citation type="submission" date="2018-06" db="EMBL/GenBank/DDBJ databases">
        <authorList>
            <person name="Zhirakovskaya E."/>
        </authorList>
    </citation>
    <scope>NUCLEOTIDE SEQUENCE</scope>
</reference>
<evidence type="ECO:0000256" key="7">
    <source>
        <dbReference type="ARBA" id="ARBA00023237"/>
    </source>
</evidence>
<dbReference type="PANTHER" id="PTHR11319:SF35">
    <property type="entry name" value="OUTER MEMBRANE PROTEIN PMPC-RELATED"/>
    <property type="match status" value="1"/>
</dbReference>
<evidence type="ECO:0000256" key="6">
    <source>
        <dbReference type="ARBA" id="ARBA00023136"/>
    </source>
</evidence>
<sequence length="658" mass="66888">MTKFPRLALLIILIVGGFGSSIQKAHGGGVVGSGTAVSCTESALNTALTGGGLVSFNCGAAPHTINITSEKLITTNSSIDGDSLITLDGGGGSRIFRVQTNVSFTVRQMNINNGFTPQEGGGIYAEEAVTLTVEESSFTGNVSTQLAQNYDGGGAISVERRSTAVISDSSFTNNSAGNGGAIAIGGWDTNDDGGTISITDSIFTNNTATEDGSILGGGDGGGAVYLRGGSYGTVSGSTFTGNQAANGGAVHMLNAGVSITDSSFNNNIASHNFGLGGGGAVYMDGGDDGFTNGITIHNSQFNGNSSNLAGGAIFSFPEGAETTTITDSTFDGNFSYSRGQAGAIYHQSADGDGTMSIDGSTFINNYAINSTPPDGASQGGAIWLINGPTTISNSTFYGNDASNLTLPADDWRRGFGGALVAHTPVTIINSTFANNTAGFVGGAIAPANANLITIRNSIIANNSGANPWGIQQNCTNGLIDGGNNLEFAVWTSGCSVGITADPLLGTLGDYGGNTQTVPLLDGSLAINAGNAATCTPTDQRGFARNGVCDMGAFEFGGGLLINSISPPWRGLNESGDMLLTVQGAGFSADSVIRWNGADRTTTYVNGLLVTAVIPAADLTSLGSYSVTVYDTARMLESDAVTFSVVPFLNKLYLPLVER</sequence>
<dbReference type="GO" id="GO:0009279">
    <property type="term" value="C:cell outer membrane"/>
    <property type="evidence" value="ECO:0007669"/>
    <property type="project" value="UniProtKB-SubCell"/>
</dbReference>
<dbReference type="Pfam" id="PF02415">
    <property type="entry name" value="Chlam_PMP"/>
    <property type="match status" value="1"/>
</dbReference>
<accession>A0A3B0VFZ8</accession>
<evidence type="ECO:0000256" key="1">
    <source>
        <dbReference type="ARBA" id="ARBA00004196"/>
    </source>
</evidence>
<evidence type="ECO:0000256" key="5">
    <source>
        <dbReference type="ARBA" id="ARBA00022729"/>
    </source>
</evidence>
<dbReference type="AlphaFoldDB" id="A0A3B0VFZ8"/>
<organism evidence="8">
    <name type="scientific">hydrothermal vent metagenome</name>
    <dbReference type="NCBI Taxonomy" id="652676"/>
    <lineage>
        <taxon>unclassified sequences</taxon>
        <taxon>metagenomes</taxon>
        <taxon>ecological metagenomes</taxon>
    </lineage>
</organism>
<dbReference type="GO" id="GO:0005576">
    <property type="term" value="C:extracellular region"/>
    <property type="evidence" value="ECO:0007669"/>
    <property type="project" value="UniProtKB-SubCell"/>
</dbReference>
<dbReference type="InterPro" id="IPR011050">
    <property type="entry name" value="Pectin_lyase_fold/virulence"/>
</dbReference>
<keyword evidence="4" id="KW-0964">Secreted</keyword>
<keyword evidence="5" id="KW-0732">Signal</keyword>
<dbReference type="EMBL" id="UOEU01000657">
    <property type="protein sequence ID" value="VAW37237.1"/>
    <property type="molecule type" value="Genomic_DNA"/>
</dbReference>
<dbReference type="InterPro" id="IPR006626">
    <property type="entry name" value="PbH1"/>
</dbReference>
<evidence type="ECO:0000256" key="4">
    <source>
        <dbReference type="ARBA" id="ARBA00022525"/>
    </source>
</evidence>
<keyword evidence="7" id="KW-0998">Cell outer membrane</keyword>
<evidence type="ECO:0000256" key="2">
    <source>
        <dbReference type="ARBA" id="ARBA00004442"/>
    </source>
</evidence>
<keyword evidence="6" id="KW-0472">Membrane</keyword>
<protein>
    <recommendedName>
        <fullName evidence="9">Extracellular nuclease</fullName>
    </recommendedName>
</protein>
<dbReference type="InterPro" id="IPR003368">
    <property type="entry name" value="POMP_repeat"/>
</dbReference>
<name>A0A3B0VFZ8_9ZZZZ</name>
<dbReference type="Gene3D" id="2.160.20.10">
    <property type="entry name" value="Single-stranded right-handed beta-helix, Pectin lyase-like"/>
    <property type="match status" value="1"/>
</dbReference>
<dbReference type="SUPFAM" id="SSF51126">
    <property type="entry name" value="Pectin lyase-like"/>
    <property type="match status" value="2"/>
</dbReference>
<proteinExistence type="predicted"/>
<evidence type="ECO:0000313" key="8">
    <source>
        <dbReference type="EMBL" id="VAW37237.1"/>
    </source>
</evidence>
<dbReference type="PANTHER" id="PTHR11319">
    <property type="entry name" value="G PROTEIN-COUPLED RECEPTOR-RELATED"/>
    <property type="match status" value="1"/>
</dbReference>
<dbReference type="InterPro" id="IPR059226">
    <property type="entry name" value="Choice_anch_Q_dom"/>
</dbReference>
<evidence type="ECO:0008006" key="9">
    <source>
        <dbReference type="Google" id="ProtNLM"/>
    </source>
</evidence>